<dbReference type="GO" id="GO:0005829">
    <property type="term" value="C:cytosol"/>
    <property type="evidence" value="ECO:0007669"/>
    <property type="project" value="TreeGrafter"/>
</dbReference>
<keyword evidence="3" id="KW-1185">Reference proteome</keyword>
<dbReference type="InterPro" id="IPR006175">
    <property type="entry name" value="YjgF/YER057c/UK114"/>
</dbReference>
<dbReference type="Gene3D" id="3.30.1330.40">
    <property type="entry name" value="RutC-like"/>
    <property type="match status" value="1"/>
</dbReference>
<dbReference type="FunFam" id="3.30.1330.40:FF:000001">
    <property type="entry name" value="L-PSP family endoribonuclease"/>
    <property type="match status" value="1"/>
</dbReference>
<dbReference type="SUPFAM" id="SSF55298">
    <property type="entry name" value="YjgF-like"/>
    <property type="match status" value="1"/>
</dbReference>
<dbReference type="PANTHER" id="PTHR11803">
    <property type="entry name" value="2-IMINOBUTANOATE/2-IMINOPROPANOATE DEAMINASE RIDA"/>
    <property type="match status" value="1"/>
</dbReference>
<dbReference type="EMBL" id="AP023367">
    <property type="protein sequence ID" value="BCJ96638.1"/>
    <property type="molecule type" value="Genomic_DNA"/>
</dbReference>
<dbReference type="CDD" id="cd00448">
    <property type="entry name" value="YjgF_YER057c_UK114_family"/>
    <property type="match status" value="1"/>
</dbReference>
<gene>
    <name evidence="2" type="ORF">acsn021_42070</name>
</gene>
<evidence type="ECO:0000313" key="2">
    <source>
        <dbReference type="EMBL" id="BCJ96638.1"/>
    </source>
</evidence>
<sequence>MKKIISTTNAPAAIGPYSQAVAINDIIYTSGVIPINPEDGSLVTGDIKEQAERVLKNLSALLESCGTSLDKVIKTTVFIKNMDDFAALNEVYAKYFTKDFPARSCVEVARLPKDVLVEIEAIAEL</sequence>
<dbReference type="InterPro" id="IPR006056">
    <property type="entry name" value="RidA"/>
</dbReference>
<dbReference type="NCBIfam" id="TIGR00004">
    <property type="entry name" value="Rid family detoxifying hydrolase"/>
    <property type="match status" value="1"/>
</dbReference>
<dbReference type="InterPro" id="IPR019897">
    <property type="entry name" value="RidA_CS"/>
</dbReference>
<dbReference type="PROSITE" id="PS01094">
    <property type="entry name" value="UPF0076"/>
    <property type="match status" value="1"/>
</dbReference>
<dbReference type="Pfam" id="PF01042">
    <property type="entry name" value="Ribonuc_L-PSP"/>
    <property type="match status" value="1"/>
</dbReference>
<dbReference type="PANTHER" id="PTHR11803:SF39">
    <property type="entry name" value="2-IMINOBUTANOATE_2-IMINOPROPANOATE DEAMINASE"/>
    <property type="match status" value="1"/>
</dbReference>
<dbReference type="InterPro" id="IPR035959">
    <property type="entry name" value="RutC-like_sf"/>
</dbReference>
<dbReference type="KEGG" id="acel:acsn021_42070"/>
<dbReference type="AlphaFoldDB" id="A0A6S6RCU7"/>
<name>A0A6S6RCU7_9FIRM</name>
<evidence type="ECO:0000256" key="1">
    <source>
        <dbReference type="ARBA" id="ARBA00010552"/>
    </source>
</evidence>
<organism evidence="2 3">
    <name type="scientific">Anaerocolumna cellulosilytica</name>
    <dbReference type="NCBI Taxonomy" id="433286"/>
    <lineage>
        <taxon>Bacteria</taxon>
        <taxon>Bacillati</taxon>
        <taxon>Bacillota</taxon>
        <taxon>Clostridia</taxon>
        <taxon>Lachnospirales</taxon>
        <taxon>Lachnospiraceae</taxon>
        <taxon>Anaerocolumna</taxon>
    </lineage>
</organism>
<dbReference type="Proteomes" id="UP000515561">
    <property type="component" value="Chromosome"/>
</dbReference>
<dbReference type="RefSeq" id="WP_184091957.1">
    <property type="nucleotide sequence ID" value="NZ_AP023367.1"/>
</dbReference>
<evidence type="ECO:0000313" key="3">
    <source>
        <dbReference type="Proteomes" id="UP000515561"/>
    </source>
</evidence>
<comment type="similarity">
    <text evidence="1">Belongs to the RutC family.</text>
</comment>
<accession>A0A6S6RCU7</accession>
<proteinExistence type="inferred from homology"/>
<dbReference type="GO" id="GO:0019239">
    <property type="term" value="F:deaminase activity"/>
    <property type="evidence" value="ECO:0007669"/>
    <property type="project" value="TreeGrafter"/>
</dbReference>
<reference evidence="2 3" key="1">
    <citation type="journal article" date="2016" name="Int. J. Syst. Evol. Microbiol.">
        <title>Descriptions of Anaerotaenia torta gen. nov., sp. nov. and Anaerocolumna cellulosilytica gen. nov., sp. nov. isolated from a methanogenic reactor of cattle waste.</title>
        <authorList>
            <person name="Uek A."/>
            <person name="Ohtaki Y."/>
            <person name="Kaku N."/>
            <person name="Ueki K."/>
        </authorList>
    </citation>
    <scope>NUCLEOTIDE SEQUENCE [LARGE SCALE GENOMIC DNA]</scope>
    <source>
        <strain evidence="2 3">SN021</strain>
    </source>
</reference>
<protein>
    <submittedName>
        <fullName evidence="2">Reactive intermediate/imine deaminase</fullName>
    </submittedName>
</protein>